<dbReference type="Gene3D" id="1.10.10.10">
    <property type="entry name" value="Winged helix-like DNA-binding domain superfamily/Winged helix DNA-binding domain"/>
    <property type="match status" value="1"/>
</dbReference>
<dbReference type="EMBL" id="NSJV01000094">
    <property type="protein sequence ID" value="PAU49976.1"/>
    <property type="molecule type" value="Genomic_DNA"/>
</dbReference>
<feature type="region of interest" description="Disordered" evidence="5">
    <location>
        <begin position="1"/>
        <end position="28"/>
    </location>
</feature>
<protein>
    <submittedName>
        <fullName evidence="7">LysR family transcriptional regulator</fullName>
    </submittedName>
</protein>
<dbReference type="PANTHER" id="PTHR30346:SF29">
    <property type="entry name" value="LYSR SUBSTRATE-BINDING"/>
    <property type="match status" value="1"/>
</dbReference>
<comment type="similarity">
    <text evidence="1">Belongs to the LysR transcriptional regulatory family.</text>
</comment>
<dbReference type="Proteomes" id="UP000218944">
    <property type="component" value="Unassembled WGS sequence"/>
</dbReference>
<feature type="region of interest" description="Disordered" evidence="5">
    <location>
        <begin position="342"/>
        <end position="377"/>
    </location>
</feature>
<evidence type="ECO:0000313" key="7">
    <source>
        <dbReference type="EMBL" id="PAU49976.1"/>
    </source>
</evidence>
<evidence type="ECO:0000256" key="4">
    <source>
        <dbReference type="ARBA" id="ARBA00023163"/>
    </source>
</evidence>
<dbReference type="PROSITE" id="PS50931">
    <property type="entry name" value="HTH_LYSR"/>
    <property type="match status" value="1"/>
</dbReference>
<dbReference type="Pfam" id="PF00126">
    <property type="entry name" value="HTH_1"/>
    <property type="match status" value="1"/>
</dbReference>
<dbReference type="GO" id="GO:0032993">
    <property type="term" value="C:protein-DNA complex"/>
    <property type="evidence" value="ECO:0007669"/>
    <property type="project" value="TreeGrafter"/>
</dbReference>
<keyword evidence="3" id="KW-0238">DNA-binding</keyword>
<keyword evidence="4" id="KW-0804">Transcription</keyword>
<evidence type="ECO:0000256" key="3">
    <source>
        <dbReference type="ARBA" id="ARBA00023125"/>
    </source>
</evidence>
<evidence type="ECO:0000259" key="6">
    <source>
        <dbReference type="PROSITE" id="PS50931"/>
    </source>
</evidence>
<dbReference type="PRINTS" id="PR00039">
    <property type="entry name" value="HTHLYSR"/>
</dbReference>
<dbReference type="RefSeq" id="WP_095579232.1">
    <property type="nucleotide sequence ID" value="NZ_JAJQQQ010000001.1"/>
</dbReference>
<gene>
    <name evidence="7" type="ORF">CK936_04985</name>
</gene>
<dbReference type="FunFam" id="1.10.10.10:FF:000001">
    <property type="entry name" value="LysR family transcriptional regulator"/>
    <property type="match status" value="1"/>
</dbReference>
<keyword evidence="8" id="KW-1185">Reference proteome</keyword>
<keyword evidence="2" id="KW-0805">Transcription regulation</keyword>
<feature type="compositionally biased region" description="Basic and acidic residues" evidence="5">
    <location>
        <begin position="1"/>
        <end position="19"/>
    </location>
</feature>
<dbReference type="InterPro" id="IPR036388">
    <property type="entry name" value="WH-like_DNA-bd_sf"/>
</dbReference>
<dbReference type="CDD" id="cd05466">
    <property type="entry name" value="PBP2_LTTR_substrate"/>
    <property type="match status" value="1"/>
</dbReference>
<evidence type="ECO:0000256" key="5">
    <source>
        <dbReference type="SAM" id="MobiDB-lite"/>
    </source>
</evidence>
<dbReference type="InterPro" id="IPR036390">
    <property type="entry name" value="WH_DNA-bd_sf"/>
</dbReference>
<sequence>MTETPRTGEDRARPLRDSPYEPAPPAAEDSVNLSLRQLEYLVVTLGEGRLTRAARRLHVTEPTVSQQLKALERAVGTPLLVRGADGVRPTPAGDALLPHARTALRCARQGRSAALAAGEAREAPLRVATLPSLLPGLLPVLRAWSLARPDTGLVVSLCASRRLLRDGVTSGAADLAVGPRPEGWHGRVRPFGTEEFVVVCPADHPLRGGSAPVRELLDDRWIRYREDGRSPLALLTGAHEPGPLPHRPFLEVPTAGAAIALAADGAGLTAVPSGAVPPRLGSQVIRPLPGVSREITLFTAPDAPEATAAHCAELSRYAACRTPPDEPVGTVCDGVPRRRAPYSAEEPYESYQPYQPYQPYDDVRPAAGSPQRTGDAP</sequence>
<dbReference type="AlphaFoldDB" id="A0A2A2DEU2"/>
<dbReference type="InterPro" id="IPR005119">
    <property type="entry name" value="LysR_subst-bd"/>
</dbReference>
<dbReference type="PANTHER" id="PTHR30346">
    <property type="entry name" value="TRANSCRIPTIONAL DUAL REGULATOR HCAR-RELATED"/>
    <property type="match status" value="1"/>
</dbReference>
<evidence type="ECO:0000256" key="1">
    <source>
        <dbReference type="ARBA" id="ARBA00009437"/>
    </source>
</evidence>
<dbReference type="SUPFAM" id="SSF53850">
    <property type="entry name" value="Periplasmic binding protein-like II"/>
    <property type="match status" value="1"/>
</dbReference>
<evidence type="ECO:0000313" key="8">
    <source>
        <dbReference type="Proteomes" id="UP000218944"/>
    </source>
</evidence>
<dbReference type="Gene3D" id="3.40.190.10">
    <property type="entry name" value="Periplasmic binding protein-like II"/>
    <property type="match status" value="2"/>
</dbReference>
<feature type="domain" description="HTH lysR-type" evidence="6">
    <location>
        <begin position="33"/>
        <end position="90"/>
    </location>
</feature>
<accession>A0A2A2DEU2</accession>
<feature type="compositionally biased region" description="Low complexity" evidence="5">
    <location>
        <begin position="342"/>
        <end position="360"/>
    </location>
</feature>
<proteinExistence type="inferred from homology"/>
<dbReference type="Pfam" id="PF03466">
    <property type="entry name" value="LysR_substrate"/>
    <property type="match status" value="1"/>
</dbReference>
<evidence type="ECO:0000256" key="2">
    <source>
        <dbReference type="ARBA" id="ARBA00023015"/>
    </source>
</evidence>
<dbReference type="SUPFAM" id="SSF46785">
    <property type="entry name" value="Winged helix' DNA-binding domain"/>
    <property type="match status" value="1"/>
</dbReference>
<organism evidence="7 8">
    <name type="scientific">Streptomyces albireticuli</name>
    <dbReference type="NCBI Taxonomy" id="1940"/>
    <lineage>
        <taxon>Bacteria</taxon>
        <taxon>Bacillati</taxon>
        <taxon>Actinomycetota</taxon>
        <taxon>Actinomycetes</taxon>
        <taxon>Kitasatosporales</taxon>
        <taxon>Streptomycetaceae</taxon>
        <taxon>Streptomyces</taxon>
    </lineage>
</organism>
<dbReference type="GO" id="GO:0003700">
    <property type="term" value="F:DNA-binding transcription factor activity"/>
    <property type="evidence" value="ECO:0007669"/>
    <property type="project" value="InterPro"/>
</dbReference>
<reference evidence="7 8" key="1">
    <citation type="submission" date="2017-08" db="EMBL/GenBank/DDBJ databases">
        <title>Genome sequence of Streptomyces albireticuli NRRL B-1670.</title>
        <authorList>
            <person name="Graham D.E."/>
            <person name="Mahan K.M."/>
            <person name="Klingeman D.M."/>
            <person name="Hettich R.L."/>
            <person name="Parry R.J."/>
            <person name="Spain J.C."/>
        </authorList>
    </citation>
    <scope>NUCLEOTIDE SEQUENCE [LARGE SCALE GENOMIC DNA]</scope>
    <source>
        <strain evidence="7 8">NRRL B-1670</strain>
    </source>
</reference>
<comment type="caution">
    <text evidence="7">The sequence shown here is derived from an EMBL/GenBank/DDBJ whole genome shotgun (WGS) entry which is preliminary data.</text>
</comment>
<dbReference type="GO" id="GO:0003677">
    <property type="term" value="F:DNA binding"/>
    <property type="evidence" value="ECO:0007669"/>
    <property type="project" value="UniProtKB-KW"/>
</dbReference>
<dbReference type="InterPro" id="IPR000847">
    <property type="entry name" value="LysR_HTH_N"/>
</dbReference>
<name>A0A2A2DEU2_9ACTN</name>